<keyword evidence="4" id="KW-1185">Reference proteome</keyword>
<feature type="domain" description="DUF6199" evidence="2">
    <location>
        <begin position="5"/>
        <end position="64"/>
    </location>
</feature>
<dbReference type="OrthoDB" id="3387960at2"/>
<gene>
    <name evidence="3" type="ORF">CLV28_2988</name>
</gene>
<keyword evidence="1" id="KW-0812">Transmembrane</keyword>
<evidence type="ECO:0000259" key="2">
    <source>
        <dbReference type="Pfam" id="PF19701"/>
    </source>
</evidence>
<keyword evidence="1" id="KW-1133">Transmembrane helix</keyword>
<dbReference type="EMBL" id="PGFE01000007">
    <property type="protein sequence ID" value="PJJ68572.1"/>
    <property type="molecule type" value="Genomic_DNA"/>
</dbReference>
<sequence length="236" mass="25169">MGFVVGAAIVGLGLWSLLAPRRTLGRQRWHWKDGDDLEVSDAYAFVVRALGVALIGFGVFVGFAMAGQDRQKDRGDALKETWGLTYGFTEELDRLLDVPTLSVRPGTGTAPSDPLATAEILGFAVVGSTTHAPEVEVPAAHDGDLVLKIDRGMCEAFAAEVDEDADEVRLVVLTEPGDDQDPVSIVTGEPFACDQSDSWRPMHDELLVHVPLAEPLGDRAVVDGLTGDPVPSVPLS</sequence>
<organism evidence="3 4">
    <name type="scientific">Sediminihabitans luteus</name>
    <dbReference type="NCBI Taxonomy" id="1138585"/>
    <lineage>
        <taxon>Bacteria</taxon>
        <taxon>Bacillati</taxon>
        <taxon>Actinomycetota</taxon>
        <taxon>Actinomycetes</taxon>
        <taxon>Micrococcales</taxon>
        <taxon>Cellulomonadaceae</taxon>
        <taxon>Sediminihabitans</taxon>
    </lineage>
</organism>
<dbReference type="Pfam" id="PF19701">
    <property type="entry name" value="DUF6199"/>
    <property type="match status" value="1"/>
</dbReference>
<dbReference type="AlphaFoldDB" id="A0A2M9CBV8"/>
<comment type="caution">
    <text evidence="3">The sequence shown here is derived from an EMBL/GenBank/DDBJ whole genome shotgun (WGS) entry which is preliminary data.</text>
</comment>
<accession>A0A2M9CBV8</accession>
<keyword evidence="1" id="KW-0472">Membrane</keyword>
<evidence type="ECO:0000313" key="3">
    <source>
        <dbReference type="EMBL" id="PJJ68572.1"/>
    </source>
</evidence>
<dbReference type="InterPro" id="IPR045679">
    <property type="entry name" value="DUF6199"/>
</dbReference>
<evidence type="ECO:0000256" key="1">
    <source>
        <dbReference type="SAM" id="Phobius"/>
    </source>
</evidence>
<proteinExistence type="predicted"/>
<name>A0A2M9CBV8_9CELL</name>
<dbReference type="RefSeq" id="WP_157802673.1">
    <property type="nucleotide sequence ID" value="NZ_BOOX01000011.1"/>
</dbReference>
<evidence type="ECO:0000313" key="4">
    <source>
        <dbReference type="Proteomes" id="UP000231693"/>
    </source>
</evidence>
<feature type="transmembrane region" description="Helical" evidence="1">
    <location>
        <begin position="42"/>
        <end position="64"/>
    </location>
</feature>
<reference evidence="3 4" key="1">
    <citation type="submission" date="2017-11" db="EMBL/GenBank/DDBJ databases">
        <title>Genomic Encyclopedia of Archaeal and Bacterial Type Strains, Phase II (KMG-II): From Individual Species to Whole Genera.</title>
        <authorList>
            <person name="Goeker M."/>
        </authorList>
    </citation>
    <scope>NUCLEOTIDE SEQUENCE [LARGE SCALE GENOMIC DNA]</scope>
    <source>
        <strain evidence="3 4">DSM 25478</strain>
    </source>
</reference>
<protein>
    <recommendedName>
        <fullName evidence="2">DUF6199 domain-containing protein</fullName>
    </recommendedName>
</protein>
<dbReference type="Proteomes" id="UP000231693">
    <property type="component" value="Unassembled WGS sequence"/>
</dbReference>